<dbReference type="EMBL" id="LAZR01036619">
    <property type="protein sequence ID" value="KKL24376.1"/>
    <property type="molecule type" value="Genomic_DNA"/>
</dbReference>
<dbReference type="InterPro" id="IPR044000">
    <property type="entry name" value="Phage_tube_2"/>
</dbReference>
<sequence>AEGVETGDIFTISGSDTTENNDLNKTVLAVTSGILTAPDGSFTAAATSDTAGTLVIRRKLTQGTQPTRSSYNIEQYDEDTDLSEVFLGCRCVGMQLSFQPGQMATAVFTFIGIDRNKLTTGTSPFFTSPSVTTNLALIADDSSIQYNGAAVTTFTGFDLNFQITAAGEPVIGSFTTPDIFDNDLDVTGTITGLREDFSNLTLFDNETEFAVSILLEAPGSTPKQCISIHVPRAKISALSAPVGGGDGAKIETKTLMIGPKVSDATADAGVVTISTSEV</sequence>
<proteinExistence type="predicted"/>
<dbReference type="AlphaFoldDB" id="A0A0F9E3A0"/>
<feature type="non-terminal residue" evidence="1">
    <location>
        <position position="1"/>
    </location>
</feature>
<evidence type="ECO:0000313" key="1">
    <source>
        <dbReference type="EMBL" id="KKL24376.1"/>
    </source>
</evidence>
<organism evidence="1">
    <name type="scientific">marine sediment metagenome</name>
    <dbReference type="NCBI Taxonomy" id="412755"/>
    <lineage>
        <taxon>unclassified sequences</taxon>
        <taxon>metagenomes</taxon>
        <taxon>ecological metagenomes</taxon>
    </lineage>
</organism>
<dbReference type="Pfam" id="PF18906">
    <property type="entry name" value="Phage_tube_2"/>
    <property type="match status" value="1"/>
</dbReference>
<reference evidence="1" key="1">
    <citation type="journal article" date="2015" name="Nature">
        <title>Complex archaea that bridge the gap between prokaryotes and eukaryotes.</title>
        <authorList>
            <person name="Spang A."/>
            <person name="Saw J.H."/>
            <person name="Jorgensen S.L."/>
            <person name="Zaremba-Niedzwiedzka K."/>
            <person name="Martijn J."/>
            <person name="Lind A.E."/>
            <person name="van Eijk R."/>
            <person name="Schleper C."/>
            <person name="Guy L."/>
            <person name="Ettema T.J."/>
        </authorList>
    </citation>
    <scope>NUCLEOTIDE SEQUENCE</scope>
</reference>
<comment type="caution">
    <text evidence="1">The sequence shown here is derived from an EMBL/GenBank/DDBJ whole genome shotgun (WGS) entry which is preliminary data.</text>
</comment>
<accession>A0A0F9E3A0</accession>
<gene>
    <name evidence="1" type="ORF">LCGC14_2415960</name>
</gene>
<protein>
    <submittedName>
        <fullName evidence="1">Uncharacterized protein</fullName>
    </submittedName>
</protein>
<name>A0A0F9E3A0_9ZZZZ</name>